<evidence type="ECO:0000313" key="6">
    <source>
        <dbReference type="Proteomes" id="UP000596035"/>
    </source>
</evidence>
<sequence length="895" mass="101826">MAIKTPQKTGWRENYFLKAFLLGLGLSFVIFLPFIIVDGGRFLFYGDFNVQQVPFYRLCHDAIRSGNWGWNSRTDLGANFIGSYSFYLLGSPFFWLTIPFPSEWVQFLMGPLLVLKFACATFTGYVYIHRYTKSKDSALLGAVLYAFSGFSIYNIFFNHFHEAIIFFPLLLAALDEYMYKRRRGVFALAVFGCCLVNYYFFVGMVTFTLIYFFLRLIAGSWRIGLRDFLLLALEAVLGVALSGVLLLPSVLAVLQNNRVSNPVNGWNGVLYNRNQRYMHIIECFFFPPDLPARPNFTPDSESKWSSLGAWLPLFGMTGVIGWLQLRRKHWLKKMLWVLFTMALVPFLNAAFQLMNSAYYARWFYMLTLMMALSTVLALENDRVDWRRAITWNFVIVIAIAGVIGFMPAKETVDGVESWDVGLMDYPTRFWSYVAISLVCLGLVVFLFLFCRSRKAFKRGAFGCLSVVTVLYSIFFISLGKTQSDYTWDHLIPYELNGGVNVPITDLQSCRSDFYESMDNAAMFWQIPSIQAFHSIVPGSVMEFYDSIGVQRDVGSRPKVSHYAIRGLLSVRWLFDDESDTEYFAGSEMDNTAMPGWAYYGNANGYDIWENEFYVPMGFTYKYYLPRSEYEELTKGSDTSVGQRELSMLRALIVEDEDVPKVEGLLELLPEDMRHFSERNYMDDCLERAAEACKSFGYNNSGFSAEIDTGGDQLVFFSVPYEPGWSAQVNGQKAEILRVNVGFMAVAAPGGESVHIDFTYSTPGLTAGILMSLAALAGLIAYLAVMKRMPEPEGPKYPKLMRVGNVAAWAKKNSPQSRRPVRLRRRPVRRAALPRVAPAPPRAPAQPEPPGKQEKKEQAPKRFQPRPWPQLEEPEGAAGEEKRPEDTPKTERKEDV</sequence>
<dbReference type="KEGG" id="amur:ADH66_14920"/>
<dbReference type="Pfam" id="PF09586">
    <property type="entry name" value="YfhO"/>
    <property type="match status" value="2"/>
</dbReference>
<dbReference type="Proteomes" id="UP000196710">
    <property type="component" value="Chromosome"/>
</dbReference>
<feature type="transmembrane region" description="Helical" evidence="2">
    <location>
        <begin position="15"/>
        <end position="37"/>
    </location>
</feature>
<dbReference type="EMBL" id="CP065321">
    <property type="protein sequence ID" value="QQR31101.1"/>
    <property type="molecule type" value="Genomic_DNA"/>
</dbReference>
<feature type="compositionally biased region" description="Basic and acidic residues" evidence="1">
    <location>
        <begin position="878"/>
        <end position="895"/>
    </location>
</feature>
<dbReference type="InterPro" id="IPR018580">
    <property type="entry name" value="Uncharacterised_YfhO"/>
</dbReference>
<feature type="transmembrane region" description="Helical" evidence="2">
    <location>
        <begin position="76"/>
        <end position="98"/>
    </location>
</feature>
<feature type="transmembrane region" description="Helical" evidence="2">
    <location>
        <begin position="764"/>
        <end position="784"/>
    </location>
</feature>
<proteinExistence type="predicted"/>
<evidence type="ECO:0000256" key="2">
    <source>
        <dbReference type="SAM" id="Phobius"/>
    </source>
</evidence>
<keyword evidence="2" id="KW-0812">Transmembrane</keyword>
<evidence type="ECO:0000313" key="5">
    <source>
        <dbReference type="Proteomes" id="UP000196710"/>
    </source>
</evidence>
<organism evidence="4 6">
    <name type="scientific">Acutalibacter muris</name>
    <dbReference type="NCBI Taxonomy" id="1796620"/>
    <lineage>
        <taxon>Bacteria</taxon>
        <taxon>Bacillati</taxon>
        <taxon>Bacillota</taxon>
        <taxon>Clostridia</taxon>
        <taxon>Eubacteriales</taxon>
        <taxon>Acutalibacteraceae</taxon>
        <taxon>Acutalibacter</taxon>
    </lineage>
</organism>
<accession>A0A1Z2XTQ0</accession>
<evidence type="ECO:0000313" key="4">
    <source>
        <dbReference type="EMBL" id="QQR31101.1"/>
    </source>
</evidence>
<feature type="compositionally biased region" description="Pro residues" evidence="1">
    <location>
        <begin position="836"/>
        <end position="849"/>
    </location>
</feature>
<dbReference type="Proteomes" id="UP000596035">
    <property type="component" value="Chromosome"/>
</dbReference>
<feature type="transmembrane region" description="Helical" evidence="2">
    <location>
        <begin position="104"/>
        <end position="127"/>
    </location>
</feature>
<reference evidence="3" key="1">
    <citation type="journal article" date="2017" name="Genome Announc.">
        <title>High-Quality Whole-Genome Sequences of the Oligo-Mouse-Microbiota Bacterial Community.</title>
        <authorList>
            <person name="Garzetti D."/>
            <person name="Brugiroux S."/>
            <person name="Bunk B."/>
            <person name="Pukall R."/>
            <person name="McCoy K.D."/>
            <person name="Macpherson A.J."/>
            <person name="Stecher B."/>
        </authorList>
    </citation>
    <scope>NUCLEOTIDE SEQUENCE</scope>
    <source>
        <strain evidence="3">KB18</strain>
    </source>
</reference>
<feature type="compositionally biased region" description="Basic and acidic residues" evidence="1">
    <location>
        <begin position="850"/>
        <end position="859"/>
    </location>
</feature>
<dbReference type="RefSeq" id="WP_066539138.1">
    <property type="nucleotide sequence ID" value="NZ_CAQHGX010000011.1"/>
</dbReference>
<feature type="transmembrane region" description="Helical" evidence="2">
    <location>
        <begin position="185"/>
        <end position="216"/>
    </location>
</feature>
<name>A0A1Z2XTQ0_9FIRM</name>
<dbReference type="AlphaFoldDB" id="A0A1Z2XTQ0"/>
<keyword evidence="5" id="KW-1185">Reference proteome</keyword>
<protein>
    <submittedName>
        <fullName evidence="4">YfhO family protein</fullName>
    </submittedName>
</protein>
<feature type="compositionally biased region" description="Basic residues" evidence="1">
    <location>
        <begin position="818"/>
        <end position="828"/>
    </location>
</feature>
<feature type="transmembrane region" description="Helical" evidence="2">
    <location>
        <begin position="429"/>
        <end position="449"/>
    </location>
</feature>
<evidence type="ECO:0000256" key="1">
    <source>
        <dbReference type="SAM" id="MobiDB-lite"/>
    </source>
</evidence>
<feature type="transmembrane region" description="Helical" evidence="2">
    <location>
        <begin position="461"/>
        <end position="479"/>
    </location>
</feature>
<keyword evidence="2" id="KW-1133">Transmembrane helix</keyword>
<feature type="transmembrane region" description="Helical" evidence="2">
    <location>
        <begin position="139"/>
        <end position="157"/>
    </location>
</feature>
<dbReference type="PANTHER" id="PTHR38454">
    <property type="entry name" value="INTEGRAL MEMBRANE PROTEIN-RELATED"/>
    <property type="match status" value="1"/>
</dbReference>
<dbReference type="PANTHER" id="PTHR38454:SF1">
    <property type="entry name" value="INTEGRAL MEMBRANE PROTEIN"/>
    <property type="match status" value="1"/>
</dbReference>
<feature type="transmembrane region" description="Helical" evidence="2">
    <location>
        <begin position="228"/>
        <end position="254"/>
    </location>
</feature>
<keyword evidence="2" id="KW-0472">Membrane</keyword>
<feature type="transmembrane region" description="Helical" evidence="2">
    <location>
        <begin position="359"/>
        <end position="378"/>
    </location>
</feature>
<gene>
    <name evidence="3" type="ORF">ADH66_14920</name>
    <name evidence="4" type="ORF">I5Q82_05300</name>
</gene>
<reference evidence="4 6" key="3">
    <citation type="submission" date="2020-11" db="EMBL/GenBank/DDBJ databases">
        <title>Closed and high quality bacterial genomes of the OMM12 community.</title>
        <authorList>
            <person name="Marbouty M."/>
            <person name="Lamy-Besnier Q."/>
            <person name="Debarbieux L."/>
            <person name="Koszul R."/>
        </authorList>
    </citation>
    <scope>NUCLEOTIDE SEQUENCE [LARGE SCALE GENOMIC DNA]</scope>
    <source>
        <strain evidence="4 6">KB18</strain>
    </source>
</reference>
<dbReference type="EMBL" id="CP021422">
    <property type="protein sequence ID" value="ASB41834.1"/>
    <property type="molecule type" value="Genomic_DNA"/>
</dbReference>
<feature type="transmembrane region" description="Helical" evidence="2">
    <location>
        <begin position="390"/>
        <end position="409"/>
    </location>
</feature>
<feature type="region of interest" description="Disordered" evidence="1">
    <location>
        <begin position="810"/>
        <end position="895"/>
    </location>
</feature>
<feature type="transmembrane region" description="Helical" evidence="2">
    <location>
        <begin position="304"/>
        <end position="323"/>
    </location>
</feature>
<reference evidence="5" key="2">
    <citation type="submission" date="2017-05" db="EMBL/GenBank/DDBJ databases">
        <title>Improved OligoMM genomes.</title>
        <authorList>
            <person name="Garzetti D."/>
        </authorList>
    </citation>
    <scope>NUCLEOTIDE SEQUENCE [LARGE SCALE GENOMIC DNA]</scope>
    <source>
        <strain evidence="5">KB18</strain>
    </source>
</reference>
<evidence type="ECO:0000313" key="3">
    <source>
        <dbReference type="EMBL" id="ASB41834.1"/>
    </source>
</evidence>
<feature type="transmembrane region" description="Helical" evidence="2">
    <location>
        <begin position="335"/>
        <end position="353"/>
    </location>
</feature>